<reference evidence="2" key="3">
    <citation type="submission" date="2017-02" db="EMBL/GenBank/DDBJ databases">
        <title>Integrative analysis reveals regulation of autotrophic growth of syngas fermenting bacteria at the translational level.</title>
        <authorList>
            <person name="Song Y."/>
            <person name="Shin J."/>
            <person name="Jeong Y."/>
            <person name="Jin S."/>
            <person name="Kim D.R."/>
            <person name="Kim S.C."/>
            <person name="Cho S."/>
            <person name="Cho B.-K."/>
        </authorList>
    </citation>
    <scope>NUCLEOTIDE SEQUENCE</scope>
    <source>
        <strain evidence="2">ATCC 8486</strain>
    </source>
</reference>
<dbReference type="Gene3D" id="1.10.150.20">
    <property type="entry name" value="5' to 3' exonuclease, C-terminal subdomain"/>
    <property type="match status" value="1"/>
</dbReference>
<evidence type="ECO:0000313" key="2">
    <source>
        <dbReference type="EMBL" id="ARD65673.1"/>
    </source>
</evidence>
<dbReference type="PANTHER" id="PTHR36121">
    <property type="entry name" value="PROTEIN SXY"/>
    <property type="match status" value="1"/>
</dbReference>
<sequence length="92" mass="10602">MNELDQIKELHDMLNIGLGFEKDLKKVGINTPDELRKVGSKEAFLRLKRGGVQNLNLNKLAALEGAIRNVKKYALDESTREDMEEFYMTYEL</sequence>
<name>A0A0U3GBA3_EUBLI</name>
<dbReference type="Proteomes" id="UP001215087">
    <property type="component" value="Unassembled WGS sequence"/>
</dbReference>
<dbReference type="InterPro" id="IPR007077">
    <property type="entry name" value="TfoX_C"/>
</dbReference>
<reference evidence="2" key="1">
    <citation type="journal article" date="2015" name="Genome Announc.">
        <title>Draft Genome Sequence of Chemolithoautotrophic Acetogenic Butanol-Producing Eubacterium limosum ATCC 8486.</title>
        <authorList>
            <person name="Song Y."/>
            <person name="Cho B.K."/>
        </authorList>
    </citation>
    <scope>NUCLEOTIDE SEQUENCE</scope>
    <source>
        <strain evidence="2">ATCC 8486</strain>
    </source>
</reference>
<dbReference type="RefSeq" id="WP_013381742.1">
    <property type="nucleotide sequence ID" value="NZ_CP019962.1"/>
</dbReference>
<dbReference type="EMBL" id="CP019962">
    <property type="protein sequence ID" value="ARD65673.1"/>
    <property type="molecule type" value="Genomic_DNA"/>
</dbReference>
<dbReference type="InterPro" id="IPR047525">
    <property type="entry name" value="TfoX-like"/>
</dbReference>
<dbReference type="EMBL" id="JAQSVD010000002">
    <property type="protein sequence ID" value="MDE1469585.1"/>
    <property type="molecule type" value="Genomic_DNA"/>
</dbReference>
<dbReference type="GeneID" id="68364418"/>
<dbReference type="Proteomes" id="UP000192391">
    <property type="component" value="Chromosome"/>
</dbReference>
<accession>A0A0U3GBA3</accession>
<evidence type="ECO:0000259" key="1">
    <source>
        <dbReference type="Pfam" id="PF04994"/>
    </source>
</evidence>
<dbReference type="KEGG" id="elim:B2M23_09015"/>
<protein>
    <submittedName>
        <fullName evidence="3">TfoX/Sxy family DNA transformation protein</fullName>
    </submittedName>
</protein>
<reference evidence="3 5" key="4">
    <citation type="submission" date="2023-02" db="EMBL/GenBank/DDBJ databases">
        <title>Comparative genome analysis of Eubacterium limosum species.</title>
        <authorList>
            <person name="Bak J.E."/>
        </authorList>
    </citation>
    <scope>NUCLEOTIDE SEQUENCE [LARGE SCALE GENOMIC DNA]</scope>
    <source>
        <strain evidence="3 5">KGMB01548</strain>
    </source>
</reference>
<dbReference type="AlphaFoldDB" id="A0A0U3GBA3"/>
<evidence type="ECO:0000313" key="4">
    <source>
        <dbReference type="Proteomes" id="UP000192391"/>
    </source>
</evidence>
<dbReference type="PANTHER" id="PTHR36121:SF1">
    <property type="entry name" value="PROTEIN SXY"/>
    <property type="match status" value="1"/>
</dbReference>
<evidence type="ECO:0000313" key="3">
    <source>
        <dbReference type="EMBL" id="MDE1469585.1"/>
    </source>
</evidence>
<reference evidence="4" key="2">
    <citation type="journal article" date="2017" name="Sci. Rep.">
        <title>Determination of the Genome and Primary Transcriptome of Syngas Fermenting Eubacterium limosum ATCC 8486.</title>
        <authorList>
            <person name="Song Y."/>
            <person name="Shin J."/>
            <person name="Jeong Y."/>
            <person name="Jin S."/>
            <person name="Lee J.K."/>
            <person name="Kim D.R."/>
            <person name="Kim S.C."/>
            <person name="Cho S."/>
            <person name="Cho B.K."/>
        </authorList>
    </citation>
    <scope>NUCLEOTIDE SEQUENCE [LARGE SCALE GENOMIC DNA]</scope>
    <source>
        <strain evidence="4">ATCC 8486</strain>
    </source>
</reference>
<gene>
    <name evidence="2" type="ORF">B2M23_09015</name>
    <name evidence="3" type="ORF">PTZ04_04870</name>
</gene>
<dbReference type="OrthoDB" id="9790407at2"/>
<evidence type="ECO:0000313" key="5">
    <source>
        <dbReference type="Proteomes" id="UP001215087"/>
    </source>
</evidence>
<organism evidence="2 4">
    <name type="scientific">Eubacterium limosum</name>
    <dbReference type="NCBI Taxonomy" id="1736"/>
    <lineage>
        <taxon>Bacteria</taxon>
        <taxon>Bacillati</taxon>
        <taxon>Bacillota</taxon>
        <taxon>Clostridia</taxon>
        <taxon>Eubacteriales</taxon>
        <taxon>Eubacteriaceae</taxon>
        <taxon>Eubacterium</taxon>
    </lineage>
</organism>
<feature type="domain" description="TfoX C-terminal" evidence="1">
    <location>
        <begin position="8"/>
        <end position="85"/>
    </location>
</feature>
<dbReference type="Pfam" id="PF04994">
    <property type="entry name" value="TfoX_C"/>
    <property type="match status" value="1"/>
</dbReference>
<proteinExistence type="predicted"/>
<keyword evidence="5" id="KW-1185">Reference proteome</keyword>